<reference evidence="4" key="1">
    <citation type="submission" date="2019-11" db="EMBL/GenBank/DDBJ databases">
        <title>Acidithiobacillus ferrianus sp. nov.: a facultatively anaerobic and extremely acidophilic chemolithoautotroph.</title>
        <authorList>
            <person name="Norris P.R."/>
            <person name="Falagan C."/>
            <person name="Moya-Beltran A."/>
            <person name="Castro M."/>
            <person name="Quatrini R."/>
            <person name="Johnson D.B."/>
        </authorList>
    </citation>
    <scope>NUCLEOTIDE SEQUENCE [LARGE SCALE GENOMIC DNA]</scope>
    <source>
        <strain evidence="4">MG</strain>
    </source>
</reference>
<name>A0A845U7F5_9PROT</name>
<dbReference type="InterPro" id="IPR002104">
    <property type="entry name" value="Integrase_catalytic"/>
</dbReference>
<gene>
    <name evidence="4" type="ORF">GL267_09175</name>
</gene>
<dbReference type="EMBL" id="WNJL01000034">
    <property type="protein sequence ID" value="NDU42803.1"/>
    <property type="molecule type" value="Genomic_DNA"/>
</dbReference>
<dbReference type="GO" id="GO:0003677">
    <property type="term" value="F:DNA binding"/>
    <property type="evidence" value="ECO:0007669"/>
    <property type="project" value="InterPro"/>
</dbReference>
<accession>A0A845U7F5</accession>
<organism evidence="4">
    <name type="scientific">Acidithiobacillus ferrianus</name>
    <dbReference type="NCBI Taxonomy" id="2678518"/>
    <lineage>
        <taxon>Bacteria</taxon>
        <taxon>Pseudomonadati</taxon>
        <taxon>Pseudomonadota</taxon>
        <taxon>Acidithiobacillia</taxon>
        <taxon>Acidithiobacillales</taxon>
        <taxon>Acidithiobacillaceae</taxon>
        <taxon>Acidithiobacillus</taxon>
    </lineage>
</organism>
<keyword evidence="1" id="KW-0229">DNA integration</keyword>
<protein>
    <submittedName>
        <fullName evidence="4">Tyrosine-type recombinase/integrase</fullName>
    </submittedName>
</protein>
<dbReference type="Pfam" id="PF00589">
    <property type="entry name" value="Phage_integrase"/>
    <property type="match status" value="1"/>
</dbReference>
<proteinExistence type="predicted"/>
<dbReference type="PANTHER" id="PTHR30349:SF94">
    <property type="entry name" value="INTEGRASE_RECOMBINASE HI_1414-RELATED"/>
    <property type="match status" value="1"/>
</dbReference>
<feature type="domain" description="Tyr recombinase" evidence="3">
    <location>
        <begin position="178"/>
        <end position="361"/>
    </location>
</feature>
<evidence type="ECO:0000313" key="4">
    <source>
        <dbReference type="EMBL" id="NDU42803.1"/>
    </source>
</evidence>
<evidence type="ECO:0000256" key="1">
    <source>
        <dbReference type="ARBA" id="ARBA00022908"/>
    </source>
</evidence>
<dbReference type="CDD" id="cd00796">
    <property type="entry name" value="INT_Rci_Hp1_C"/>
    <property type="match status" value="1"/>
</dbReference>
<dbReference type="InterPro" id="IPR013762">
    <property type="entry name" value="Integrase-like_cat_sf"/>
</dbReference>
<sequence>MATISARKGPDENDKMVVIGYQAIVRKKGHPSQTKTFRAKRDAERWARQIESEMERGVFVQRTESEQTTVNNLLDRYSREVLPTLKGGYREQSRIKALQNGLGAYSLAALNSSMIAKYRDKRLSTISEKTGRMVGPQTVKHELGLLQRALKMAVMEWGIALPGGIPTATVKKPGLPPARNRRLVDDEEERLLAACAEARNAWLRPVVIFAIETAMRAGEIVETWKLNKKTGKREIVSIGLQWSEVNLKKRTAHLPETKNGNARTVPLSSRAVAVLEALPRNLDGRVFGVTYEGIHQSYVRACRRASITGLTFHDLRHEGISRLAEQRLTILELQAISGHKTMQMLLKYTHLRAEDLALKLK</sequence>
<dbReference type="AlphaFoldDB" id="A0A845U7F5"/>
<evidence type="ECO:0000256" key="2">
    <source>
        <dbReference type="ARBA" id="ARBA00023172"/>
    </source>
</evidence>
<dbReference type="PROSITE" id="PS51898">
    <property type="entry name" value="TYR_RECOMBINASE"/>
    <property type="match status" value="1"/>
</dbReference>
<dbReference type="InterPro" id="IPR011010">
    <property type="entry name" value="DNA_brk_join_enz"/>
</dbReference>
<dbReference type="PANTHER" id="PTHR30349">
    <property type="entry name" value="PHAGE INTEGRASE-RELATED"/>
    <property type="match status" value="1"/>
</dbReference>
<dbReference type="GO" id="GO:0015074">
    <property type="term" value="P:DNA integration"/>
    <property type="evidence" value="ECO:0007669"/>
    <property type="project" value="UniProtKB-KW"/>
</dbReference>
<dbReference type="InterPro" id="IPR050090">
    <property type="entry name" value="Tyrosine_recombinase_XerCD"/>
</dbReference>
<dbReference type="RefSeq" id="WP_163098054.1">
    <property type="nucleotide sequence ID" value="NZ_CP127523.1"/>
</dbReference>
<evidence type="ECO:0000259" key="3">
    <source>
        <dbReference type="PROSITE" id="PS51898"/>
    </source>
</evidence>
<dbReference type="Gene3D" id="1.10.443.10">
    <property type="entry name" value="Intergrase catalytic core"/>
    <property type="match status" value="1"/>
</dbReference>
<dbReference type="GO" id="GO:0006310">
    <property type="term" value="P:DNA recombination"/>
    <property type="evidence" value="ECO:0007669"/>
    <property type="project" value="UniProtKB-KW"/>
</dbReference>
<comment type="caution">
    <text evidence="4">The sequence shown here is derived from an EMBL/GenBank/DDBJ whole genome shotgun (WGS) entry which is preliminary data.</text>
</comment>
<dbReference type="SUPFAM" id="SSF56349">
    <property type="entry name" value="DNA breaking-rejoining enzymes"/>
    <property type="match status" value="1"/>
</dbReference>
<keyword evidence="2" id="KW-0233">DNA recombination</keyword>